<evidence type="ECO:0000313" key="2">
    <source>
        <dbReference type="EMBL" id="HDD45353.1"/>
    </source>
</evidence>
<dbReference type="EMBL" id="DRBS01000403">
    <property type="protein sequence ID" value="HDD45353.1"/>
    <property type="molecule type" value="Genomic_DNA"/>
</dbReference>
<gene>
    <name evidence="2" type="ORF">ENG63_10930</name>
</gene>
<dbReference type="InterPro" id="IPR027485">
    <property type="entry name" value="AMMECR1_N"/>
</dbReference>
<dbReference type="InterPro" id="IPR036071">
    <property type="entry name" value="AMMECR1_dom_sf"/>
</dbReference>
<feature type="non-terminal residue" evidence="2">
    <location>
        <position position="64"/>
    </location>
</feature>
<protein>
    <submittedName>
        <fullName evidence="2">AMMECR1 domain-containing protein</fullName>
    </submittedName>
</protein>
<dbReference type="InterPro" id="IPR002733">
    <property type="entry name" value="AMMECR1_domain"/>
</dbReference>
<dbReference type="SUPFAM" id="SSF143447">
    <property type="entry name" value="AMMECR1-like"/>
    <property type="match status" value="1"/>
</dbReference>
<organism evidence="2">
    <name type="scientific">Desulfofervidus auxilii</name>
    <dbReference type="NCBI Taxonomy" id="1621989"/>
    <lineage>
        <taxon>Bacteria</taxon>
        <taxon>Pseudomonadati</taxon>
        <taxon>Thermodesulfobacteriota</taxon>
        <taxon>Candidatus Desulfofervidia</taxon>
        <taxon>Candidatus Desulfofervidales</taxon>
        <taxon>Candidatus Desulfofervidaceae</taxon>
        <taxon>Candidatus Desulfofervidus</taxon>
    </lineage>
</organism>
<dbReference type="Proteomes" id="UP000886289">
    <property type="component" value="Unassembled WGS sequence"/>
</dbReference>
<reference evidence="2" key="1">
    <citation type="journal article" date="2020" name="mSystems">
        <title>Genome- and Community-Level Interaction Insights into Carbon Utilization and Element Cycling Functions of Hydrothermarchaeota in Hydrothermal Sediment.</title>
        <authorList>
            <person name="Zhou Z."/>
            <person name="Liu Y."/>
            <person name="Xu W."/>
            <person name="Pan J."/>
            <person name="Luo Z.H."/>
            <person name="Li M."/>
        </authorList>
    </citation>
    <scope>NUCLEOTIDE SEQUENCE [LARGE SCALE GENOMIC DNA]</scope>
    <source>
        <strain evidence="2">HyVt-233</strain>
    </source>
</reference>
<evidence type="ECO:0000259" key="1">
    <source>
        <dbReference type="Pfam" id="PF01871"/>
    </source>
</evidence>
<dbReference type="AlphaFoldDB" id="A0A7C0U4J2"/>
<name>A0A7C0U4J2_DESA2</name>
<sequence length="64" mass="7168">MSLNKEQKKFLLSLARDTIMATLQNRELPQVRVDESELTKHCGAFVTLHKNGQLRGCIGSLIGE</sequence>
<dbReference type="Pfam" id="PF01871">
    <property type="entry name" value="AMMECR1"/>
    <property type="match status" value="1"/>
</dbReference>
<accession>A0A7C0U4J2</accession>
<comment type="caution">
    <text evidence="2">The sequence shown here is derived from an EMBL/GenBank/DDBJ whole genome shotgun (WGS) entry which is preliminary data.</text>
</comment>
<dbReference type="Gene3D" id="3.30.700.20">
    <property type="entry name" value="Hypothetical protein ph0010, domain 1"/>
    <property type="match status" value="1"/>
</dbReference>
<proteinExistence type="predicted"/>
<feature type="domain" description="AMMECR1" evidence="1">
    <location>
        <begin position="13"/>
        <end position="61"/>
    </location>
</feature>